<dbReference type="Pfam" id="PF24864">
    <property type="entry name" value="DUF7730"/>
    <property type="match status" value="1"/>
</dbReference>
<name>A0A9P4Q2K3_9PEZI</name>
<sequence length="212" mass="24159">MDKGEEADLAARYERNRVTSPLLRLPREIRDKIYTFFLGNKILHLTGDYDQEQQVPPFVHRVLANVCPSKIDDIEFSTTYYHKALNTYNGPRRFGSNLLAGHLDCLSRWPPGPWMVNMAGQYFNVWLLQSCRQVHQEAYLVLLQTNTFNFLDPSALISVIGSKAVPWSHFQHIRSLSLGLQIGNNEGPCIPPAYIGLLTGVRHLSMTIELSF</sequence>
<dbReference type="Proteomes" id="UP000799441">
    <property type="component" value="Unassembled WGS sequence"/>
</dbReference>
<protein>
    <recommendedName>
        <fullName evidence="1">DUF7730 domain-containing protein</fullName>
    </recommendedName>
</protein>
<proteinExistence type="predicted"/>
<organism evidence="2 3">
    <name type="scientific">Polychaeton citri CBS 116435</name>
    <dbReference type="NCBI Taxonomy" id="1314669"/>
    <lineage>
        <taxon>Eukaryota</taxon>
        <taxon>Fungi</taxon>
        <taxon>Dikarya</taxon>
        <taxon>Ascomycota</taxon>
        <taxon>Pezizomycotina</taxon>
        <taxon>Dothideomycetes</taxon>
        <taxon>Dothideomycetidae</taxon>
        <taxon>Capnodiales</taxon>
        <taxon>Capnodiaceae</taxon>
        <taxon>Polychaeton</taxon>
    </lineage>
</organism>
<gene>
    <name evidence="2" type="ORF">K431DRAFT_334463</name>
</gene>
<dbReference type="PANTHER" id="PTHR38790">
    <property type="entry name" value="2EXR DOMAIN-CONTAINING PROTEIN-RELATED"/>
    <property type="match status" value="1"/>
</dbReference>
<keyword evidence="3" id="KW-1185">Reference proteome</keyword>
<reference evidence="2" key="1">
    <citation type="journal article" date="2020" name="Stud. Mycol.">
        <title>101 Dothideomycetes genomes: a test case for predicting lifestyles and emergence of pathogens.</title>
        <authorList>
            <person name="Haridas S."/>
            <person name="Albert R."/>
            <person name="Binder M."/>
            <person name="Bloem J."/>
            <person name="Labutti K."/>
            <person name="Salamov A."/>
            <person name="Andreopoulos B."/>
            <person name="Baker S."/>
            <person name="Barry K."/>
            <person name="Bills G."/>
            <person name="Bluhm B."/>
            <person name="Cannon C."/>
            <person name="Castanera R."/>
            <person name="Culley D."/>
            <person name="Daum C."/>
            <person name="Ezra D."/>
            <person name="Gonzalez J."/>
            <person name="Henrissat B."/>
            <person name="Kuo A."/>
            <person name="Liang C."/>
            <person name="Lipzen A."/>
            <person name="Lutzoni F."/>
            <person name="Magnuson J."/>
            <person name="Mondo S."/>
            <person name="Nolan M."/>
            <person name="Ohm R."/>
            <person name="Pangilinan J."/>
            <person name="Park H.-J."/>
            <person name="Ramirez L."/>
            <person name="Alfaro M."/>
            <person name="Sun H."/>
            <person name="Tritt A."/>
            <person name="Yoshinaga Y."/>
            <person name="Zwiers L.-H."/>
            <person name="Turgeon B."/>
            <person name="Goodwin S."/>
            <person name="Spatafora J."/>
            <person name="Crous P."/>
            <person name="Grigoriev I."/>
        </authorList>
    </citation>
    <scope>NUCLEOTIDE SEQUENCE</scope>
    <source>
        <strain evidence="2">CBS 116435</strain>
    </source>
</reference>
<dbReference type="OrthoDB" id="5413827at2759"/>
<dbReference type="PANTHER" id="PTHR38790:SF9">
    <property type="entry name" value="F-BOX DOMAIN-CONTAINING PROTEIN"/>
    <property type="match status" value="1"/>
</dbReference>
<evidence type="ECO:0000259" key="1">
    <source>
        <dbReference type="Pfam" id="PF24864"/>
    </source>
</evidence>
<dbReference type="AlphaFoldDB" id="A0A9P4Q2K3"/>
<comment type="caution">
    <text evidence="2">The sequence shown here is derived from an EMBL/GenBank/DDBJ whole genome shotgun (WGS) entry which is preliminary data.</text>
</comment>
<evidence type="ECO:0000313" key="2">
    <source>
        <dbReference type="EMBL" id="KAF2717306.1"/>
    </source>
</evidence>
<dbReference type="EMBL" id="MU003847">
    <property type="protein sequence ID" value="KAF2717306.1"/>
    <property type="molecule type" value="Genomic_DNA"/>
</dbReference>
<evidence type="ECO:0000313" key="3">
    <source>
        <dbReference type="Proteomes" id="UP000799441"/>
    </source>
</evidence>
<dbReference type="InterPro" id="IPR056632">
    <property type="entry name" value="DUF7730"/>
</dbReference>
<accession>A0A9P4Q2K3</accession>
<feature type="domain" description="DUF7730" evidence="1">
    <location>
        <begin position="19"/>
        <end position="182"/>
    </location>
</feature>